<evidence type="ECO:0000256" key="7">
    <source>
        <dbReference type="ARBA" id="ARBA00022679"/>
    </source>
</evidence>
<dbReference type="InterPro" id="IPR000014">
    <property type="entry name" value="PAS"/>
</dbReference>
<keyword evidence="23" id="KW-1185">Reference proteome</keyword>
<evidence type="ECO:0000256" key="4">
    <source>
        <dbReference type="ARBA" id="ARBA00022475"/>
    </source>
</evidence>
<keyword evidence="10" id="KW-0418">Kinase</keyword>
<dbReference type="PROSITE" id="PS50109">
    <property type="entry name" value="HIS_KIN"/>
    <property type="match status" value="1"/>
</dbReference>
<dbReference type="InterPro" id="IPR001789">
    <property type="entry name" value="Sig_transdc_resp-reg_receiver"/>
</dbReference>
<evidence type="ECO:0000256" key="9">
    <source>
        <dbReference type="ARBA" id="ARBA00022741"/>
    </source>
</evidence>
<evidence type="ECO:0000256" key="3">
    <source>
        <dbReference type="ARBA" id="ARBA00012438"/>
    </source>
</evidence>
<dbReference type="PROSITE" id="PS50112">
    <property type="entry name" value="PAS"/>
    <property type="match status" value="1"/>
</dbReference>
<dbReference type="PANTHER" id="PTHR43047:SF72">
    <property type="entry name" value="OSMOSENSING HISTIDINE PROTEIN KINASE SLN1"/>
    <property type="match status" value="1"/>
</dbReference>
<feature type="transmembrane region" description="Helical" evidence="17">
    <location>
        <begin position="20"/>
        <end position="39"/>
    </location>
</feature>
<keyword evidence="13" id="KW-0902">Two-component regulatory system</keyword>
<dbReference type="PANTHER" id="PTHR43047">
    <property type="entry name" value="TWO-COMPONENT HISTIDINE PROTEIN KINASE"/>
    <property type="match status" value="1"/>
</dbReference>
<dbReference type="CDD" id="cd00130">
    <property type="entry name" value="PAS"/>
    <property type="match status" value="1"/>
</dbReference>
<comment type="caution">
    <text evidence="15">Lacks conserved residue(s) required for the propagation of feature annotation.</text>
</comment>
<name>A0A3P1SWA9_9GAMM</name>
<keyword evidence="4" id="KW-1003">Cell membrane</keyword>
<evidence type="ECO:0000256" key="8">
    <source>
        <dbReference type="ARBA" id="ARBA00022692"/>
    </source>
</evidence>
<feature type="domain" description="HPt" evidence="21">
    <location>
        <begin position="851"/>
        <end position="939"/>
    </location>
</feature>
<dbReference type="GO" id="GO:0000155">
    <property type="term" value="F:phosphorelay sensor kinase activity"/>
    <property type="evidence" value="ECO:0007669"/>
    <property type="project" value="InterPro"/>
</dbReference>
<dbReference type="InterPro" id="IPR035965">
    <property type="entry name" value="PAS-like_dom_sf"/>
</dbReference>
<comment type="caution">
    <text evidence="22">The sequence shown here is derived from an EMBL/GenBank/DDBJ whole genome shotgun (WGS) entry which is preliminary data.</text>
</comment>
<dbReference type="EMBL" id="RQXV01000002">
    <property type="protein sequence ID" value="RRD00403.1"/>
    <property type="molecule type" value="Genomic_DNA"/>
</dbReference>
<dbReference type="InterPro" id="IPR008207">
    <property type="entry name" value="Sig_transdc_His_kin_Hpt_dom"/>
</dbReference>
<accession>A0A3P1SWA9</accession>
<evidence type="ECO:0000256" key="12">
    <source>
        <dbReference type="ARBA" id="ARBA00022989"/>
    </source>
</evidence>
<gene>
    <name evidence="22" type="ORF">EHS89_04740</name>
</gene>
<dbReference type="InterPro" id="IPR011006">
    <property type="entry name" value="CheY-like_superfamily"/>
</dbReference>
<dbReference type="SUPFAM" id="SSF55785">
    <property type="entry name" value="PYP-like sensor domain (PAS domain)"/>
    <property type="match status" value="1"/>
</dbReference>
<evidence type="ECO:0000259" key="20">
    <source>
        <dbReference type="PROSITE" id="PS50112"/>
    </source>
</evidence>
<dbReference type="InterPro" id="IPR004358">
    <property type="entry name" value="Sig_transdc_His_kin-like_C"/>
</dbReference>
<dbReference type="GO" id="GO:0005524">
    <property type="term" value="F:ATP binding"/>
    <property type="evidence" value="ECO:0007669"/>
    <property type="project" value="UniProtKB-KW"/>
</dbReference>
<evidence type="ECO:0000256" key="6">
    <source>
        <dbReference type="ARBA" id="ARBA00022553"/>
    </source>
</evidence>
<evidence type="ECO:0000313" key="22">
    <source>
        <dbReference type="EMBL" id="RRD00403.1"/>
    </source>
</evidence>
<dbReference type="InterPro" id="IPR036641">
    <property type="entry name" value="HPT_dom_sf"/>
</dbReference>
<evidence type="ECO:0000259" key="19">
    <source>
        <dbReference type="PROSITE" id="PS50110"/>
    </source>
</evidence>
<dbReference type="PROSITE" id="PS50110">
    <property type="entry name" value="RESPONSE_REGULATORY"/>
    <property type="match status" value="1"/>
</dbReference>
<dbReference type="SMART" id="SM00073">
    <property type="entry name" value="HPT"/>
    <property type="match status" value="2"/>
</dbReference>
<dbReference type="Gene3D" id="3.40.50.2300">
    <property type="match status" value="1"/>
</dbReference>
<dbReference type="Pfam" id="PF00512">
    <property type="entry name" value="HisKA"/>
    <property type="match status" value="1"/>
</dbReference>
<dbReference type="InterPro" id="IPR005467">
    <property type="entry name" value="His_kinase_dom"/>
</dbReference>
<protein>
    <recommendedName>
        <fullName evidence="3">histidine kinase</fullName>
        <ecNumber evidence="3">2.7.13.3</ecNumber>
    </recommendedName>
</protein>
<dbReference type="CDD" id="cd17546">
    <property type="entry name" value="REC_hyHK_CKI1_RcsC-like"/>
    <property type="match status" value="1"/>
</dbReference>
<dbReference type="InterPro" id="IPR036890">
    <property type="entry name" value="HATPase_C_sf"/>
</dbReference>
<evidence type="ECO:0000256" key="1">
    <source>
        <dbReference type="ARBA" id="ARBA00000085"/>
    </source>
</evidence>
<keyword evidence="12 17" id="KW-1133">Transmembrane helix</keyword>
<dbReference type="InterPro" id="IPR036097">
    <property type="entry name" value="HisK_dim/P_sf"/>
</dbReference>
<dbReference type="Pfam" id="PF08448">
    <property type="entry name" value="PAS_4"/>
    <property type="match status" value="1"/>
</dbReference>
<keyword evidence="8 17" id="KW-0812">Transmembrane</keyword>
<sequence length="939" mass="104282">MSWLKRLISARSTTSRIAFGQVSMFISIALIAVIVGILPDYLGTRLKDRVVLAEAIAANSSVLITQSDLFRLDAVLQLVVDRNNEIISAGVRKSDQKLVVDVANHRSQWQTDSSEDVVDRQMSVPIFAGSTKWGSLELQFEPLYGKGLWGFYQRPLVQFLLFCGIILYLVYFLYLGKMLKQLDPSQAVPDRVRAALDTMAEGLIVLDRKSQIVLANQAFSDLLNRKPSSLMGFEVDRLPWQHKGNEEAEYPWLKALKSGLAEMNQTVRLELEDGVRTFMVNCSPVLADKGKAGGVLVSFDDITVLEEKEVELRRSKDEAEAANQAKSDFLANMSHEIRTPMNAILGFTEALRRGYGKNEDSNEHYLSTILVNGEHLLNLINDILDLSKVEAGHLDVESVTCNPHQIIREVIQVLDVKAKEKAIALHYSPQGSLPETLLTDSARLRQIVTNLVGNAIKFTDQGEVTVITKADRRKNKLIIEVADTGIGMSEQQAASVFDPFVQADSSITRRFGGTGLGLSISKKFAEAMQGKIYASSKKGIGSHFYLELEIRNDGTALFIDAEDILAQQEQMIAKENASWNFPEAKILVVDDAAENRELISLVLIEQGLSVDEAADGLEALQKIKVNSYDLIMMDVQMPRLDGYSAVRQMREQGIELPIIALTAHAMKGSEQKCLDAGYSGYMSKPIKIDKLIRLLVRELGATQCDSSTGKESSLNENVALDVTPIYSELPVNNPKFEQIVMHFIDRLNEVWLLIQKAKKQQDTSAIREQAQWMKGTAGSVGYSQLTELAAKLEKSISGEWADIENLITEIEQVIQQINAGLHSQTIHKQASISNSVSWPIPEQVTSELAAQNEKFRAIVERFTNKLGPKIDEMHASHQHSDYESLMALAHWLKGSGGSVGLHIFTDVSAALEKAARERRGADCAELLEVISEIHRRIVI</sequence>
<proteinExistence type="predicted"/>
<keyword evidence="9" id="KW-0547">Nucleotide-binding</keyword>
<dbReference type="SMART" id="SM00448">
    <property type="entry name" value="REC"/>
    <property type="match status" value="1"/>
</dbReference>
<dbReference type="Gene3D" id="3.30.450.20">
    <property type="entry name" value="PAS domain"/>
    <property type="match status" value="1"/>
</dbReference>
<feature type="domain" description="PAS" evidence="20">
    <location>
        <begin position="188"/>
        <end position="232"/>
    </location>
</feature>
<evidence type="ECO:0000259" key="18">
    <source>
        <dbReference type="PROSITE" id="PS50109"/>
    </source>
</evidence>
<evidence type="ECO:0000256" key="14">
    <source>
        <dbReference type="ARBA" id="ARBA00023136"/>
    </source>
</evidence>
<evidence type="ECO:0000313" key="23">
    <source>
        <dbReference type="Proteomes" id="UP000267535"/>
    </source>
</evidence>
<comment type="subcellular location">
    <subcellularLocation>
        <location evidence="2">Cell inner membrane</location>
        <topology evidence="2">Multi-pass membrane protein</topology>
    </subcellularLocation>
</comment>
<feature type="domain" description="Histidine kinase" evidence="18">
    <location>
        <begin position="332"/>
        <end position="552"/>
    </location>
</feature>
<evidence type="ECO:0000256" key="16">
    <source>
        <dbReference type="PROSITE-ProRule" id="PRU00169"/>
    </source>
</evidence>
<dbReference type="SUPFAM" id="SSF52172">
    <property type="entry name" value="CheY-like"/>
    <property type="match status" value="1"/>
</dbReference>
<evidence type="ECO:0000256" key="15">
    <source>
        <dbReference type="PROSITE-ProRule" id="PRU00110"/>
    </source>
</evidence>
<dbReference type="NCBIfam" id="TIGR00229">
    <property type="entry name" value="sensory_box"/>
    <property type="match status" value="1"/>
</dbReference>
<dbReference type="InterPro" id="IPR003661">
    <property type="entry name" value="HisK_dim/P_dom"/>
</dbReference>
<dbReference type="FunFam" id="1.10.287.130:FF:000038">
    <property type="entry name" value="Sensory transduction histidine kinase"/>
    <property type="match status" value="1"/>
</dbReference>
<reference evidence="22 23" key="1">
    <citation type="submission" date="2018-11" db="EMBL/GenBank/DDBJ databases">
        <title>The draft genome sequence of Amphritea balenae JAMM 1525T.</title>
        <authorList>
            <person name="Fang Z."/>
            <person name="Zhang Y."/>
            <person name="Han X."/>
        </authorList>
    </citation>
    <scope>NUCLEOTIDE SEQUENCE [LARGE SCALE GENOMIC DNA]</scope>
    <source>
        <strain evidence="22 23">JAMM 1525</strain>
    </source>
</reference>
<evidence type="ECO:0000256" key="11">
    <source>
        <dbReference type="ARBA" id="ARBA00022840"/>
    </source>
</evidence>
<dbReference type="PROSITE" id="PS50894">
    <property type="entry name" value="HPT"/>
    <property type="match status" value="2"/>
</dbReference>
<keyword evidence="7" id="KW-0808">Transferase</keyword>
<dbReference type="SMART" id="SM00388">
    <property type="entry name" value="HisKA"/>
    <property type="match status" value="1"/>
</dbReference>
<dbReference type="EC" id="2.7.13.3" evidence="3"/>
<keyword evidence="14 17" id="KW-0472">Membrane</keyword>
<dbReference type="Pfam" id="PF00072">
    <property type="entry name" value="Response_reg"/>
    <property type="match status" value="1"/>
</dbReference>
<dbReference type="FunFam" id="3.30.565.10:FF:000078">
    <property type="entry name" value="Two-component sensor histidine kinase"/>
    <property type="match status" value="1"/>
</dbReference>
<feature type="domain" description="Response regulatory" evidence="19">
    <location>
        <begin position="585"/>
        <end position="699"/>
    </location>
</feature>
<dbReference type="CDD" id="cd00082">
    <property type="entry name" value="HisKA"/>
    <property type="match status" value="1"/>
</dbReference>
<dbReference type="PRINTS" id="PR00344">
    <property type="entry name" value="BCTRLSENSOR"/>
</dbReference>
<feature type="domain" description="HPt" evidence="21">
    <location>
        <begin position="732"/>
        <end position="824"/>
    </location>
</feature>
<dbReference type="OrthoDB" id="9810730at2"/>
<dbReference type="Gene3D" id="3.30.565.10">
    <property type="entry name" value="Histidine kinase-like ATPase, C-terminal domain"/>
    <property type="match status" value="1"/>
</dbReference>
<comment type="catalytic activity">
    <reaction evidence="1">
        <text>ATP + protein L-histidine = ADP + protein N-phospho-L-histidine.</text>
        <dbReference type="EC" id="2.7.13.3"/>
    </reaction>
</comment>
<feature type="modified residue" description="4-aspartylphosphate" evidence="16">
    <location>
        <position position="634"/>
    </location>
</feature>
<feature type="transmembrane region" description="Helical" evidence="17">
    <location>
        <begin position="156"/>
        <end position="176"/>
    </location>
</feature>
<dbReference type="InterPro" id="IPR003594">
    <property type="entry name" value="HATPase_dom"/>
</dbReference>
<evidence type="ECO:0000256" key="2">
    <source>
        <dbReference type="ARBA" id="ARBA00004429"/>
    </source>
</evidence>
<dbReference type="SMART" id="SM00091">
    <property type="entry name" value="PAS"/>
    <property type="match status" value="1"/>
</dbReference>
<keyword evidence="11" id="KW-0067">ATP-binding</keyword>
<dbReference type="SUPFAM" id="SSF47226">
    <property type="entry name" value="Histidine-containing phosphotransfer domain, HPT domain"/>
    <property type="match status" value="2"/>
</dbReference>
<keyword evidence="5" id="KW-0997">Cell inner membrane</keyword>
<evidence type="ECO:0000256" key="13">
    <source>
        <dbReference type="ARBA" id="ARBA00023012"/>
    </source>
</evidence>
<dbReference type="SUPFAM" id="SSF47384">
    <property type="entry name" value="Homodimeric domain of signal transducing histidine kinase"/>
    <property type="match status" value="1"/>
</dbReference>
<dbReference type="RefSeq" id="WP_124924984.1">
    <property type="nucleotide sequence ID" value="NZ_BMOH01000003.1"/>
</dbReference>
<feature type="modified residue" description="Phosphohistidine" evidence="15">
    <location>
        <position position="890"/>
    </location>
</feature>
<dbReference type="SUPFAM" id="SSF55874">
    <property type="entry name" value="ATPase domain of HSP90 chaperone/DNA topoisomerase II/histidine kinase"/>
    <property type="match status" value="1"/>
</dbReference>
<dbReference type="InterPro" id="IPR013656">
    <property type="entry name" value="PAS_4"/>
</dbReference>
<evidence type="ECO:0000256" key="17">
    <source>
        <dbReference type="SAM" id="Phobius"/>
    </source>
</evidence>
<evidence type="ECO:0000259" key="21">
    <source>
        <dbReference type="PROSITE" id="PS50894"/>
    </source>
</evidence>
<dbReference type="AlphaFoldDB" id="A0A3P1SWA9"/>
<dbReference type="Proteomes" id="UP000267535">
    <property type="component" value="Unassembled WGS sequence"/>
</dbReference>
<dbReference type="GO" id="GO:0009927">
    <property type="term" value="F:histidine phosphotransfer kinase activity"/>
    <property type="evidence" value="ECO:0007669"/>
    <property type="project" value="TreeGrafter"/>
</dbReference>
<keyword evidence="6 16" id="KW-0597">Phosphoprotein</keyword>
<organism evidence="22 23">
    <name type="scientific">Amphritea balenae</name>
    <dbReference type="NCBI Taxonomy" id="452629"/>
    <lineage>
        <taxon>Bacteria</taxon>
        <taxon>Pseudomonadati</taxon>
        <taxon>Pseudomonadota</taxon>
        <taxon>Gammaproteobacteria</taxon>
        <taxon>Oceanospirillales</taxon>
        <taxon>Oceanospirillaceae</taxon>
        <taxon>Amphritea</taxon>
    </lineage>
</organism>
<dbReference type="Gene3D" id="1.20.120.160">
    <property type="entry name" value="HPT domain"/>
    <property type="match status" value="2"/>
</dbReference>
<dbReference type="SMART" id="SM00387">
    <property type="entry name" value="HATPase_c"/>
    <property type="match status" value="1"/>
</dbReference>
<dbReference type="Pfam" id="PF02518">
    <property type="entry name" value="HATPase_c"/>
    <property type="match status" value="1"/>
</dbReference>
<dbReference type="Gene3D" id="1.10.287.130">
    <property type="match status" value="1"/>
</dbReference>
<evidence type="ECO:0000256" key="10">
    <source>
        <dbReference type="ARBA" id="ARBA00022777"/>
    </source>
</evidence>
<dbReference type="Pfam" id="PF01627">
    <property type="entry name" value="Hpt"/>
    <property type="match status" value="2"/>
</dbReference>
<dbReference type="GO" id="GO:0005886">
    <property type="term" value="C:plasma membrane"/>
    <property type="evidence" value="ECO:0007669"/>
    <property type="project" value="UniProtKB-SubCell"/>
</dbReference>
<dbReference type="CDD" id="cd16922">
    <property type="entry name" value="HATPase_EvgS-ArcB-TorS-like"/>
    <property type="match status" value="1"/>
</dbReference>
<evidence type="ECO:0000256" key="5">
    <source>
        <dbReference type="ARBA" id="ARBA00022519"/>
    </source>
</evidence>